<dbReference type="Proteomes" id="UP000549394">
    <property type="component" value="Unassembled WGS sequence"/>
</dbReference>
<protein>
    <submittedName>
        <fullName evidence="1">DgyrCDS846</fullName>
    </submittedName>
</protein>
<dbReference type="SUPFAM" id="SSF48726">
    <property type="entry name" value="Immunoglobulin"/>
    <property type="match status" value="1"/>
</dbReference>
<proteinExistence type="predicted"/>
<gene>
    <name evidence="1" type="ORF">DGYR_LOCUS834</name>
</gene>
<keyword evidence="2" id="KW-1185">Reference proteome</keyword>
<accession>A0A7I8V8D9</accession>
<evidence type="ECO:0000313" key="1">
    <source>
        <dbReference type="EMBL" id="CAD5111548.1"/>
    </source>
</evidence>
<evidence type="ECO:0000313" key="2">
    <source>
        <dbReference type="Proteomes" id="UP000549394"/>
    </source>
</evidence>
<dbReference type="EMBL" id="CAJFCJ010000001">
    <property type="protein sequence ID" value="CAD5111548.1"/>
    <property type="molecule type" value="Genomic_DNA"/>
</dbReference>
<dbReference type="AlphaFoldDB" id="A0A7I8V8D9"/>
<comment type="caution">
    <text evidence="1">The sequence shown here is derived from an EMBL/GenBank/DDBJ whole genome shotgun (WGS) entry which is preliminary data.</text>
</comment>
<sequence length="507" mass="56080">MVRESQSSITKLIADKSGILPSAKSYYSYLNSPRVDLHVKKVDSISTGRYDCTAYDNDDEVKRYWAFLMALDEKPVCAQNETLSSEYPAGTKIVYCYANYTGDYSPTVTIKSIKGGIRKMRQFSKHEPIGGTISMVGGCALILQDSDYNCTVEFLSPPPSLILNSGFDQSAPGLPTICTQKLNDDSQVPEWLKGNCETSLVQKDYTKLPKNTAALIDETALLNCSVINSIDHSDGSWSLRQSQSDQLITLTEAFNVTDQVDEHVHFPVNNVFNIEVKATNRYTAGLFVCTGYDTAKVDSFGAFLSVMDKPSCSHQSLSSDKKLAYCFNQYASFWPPTVRILKNNVVIDSASFHNQKISPLAEYSQVGACALIDKTTTFECTNIFERPPDNLLVSDSIDDTDTDLIASCSETSDPSDDRPVPDWLKEKCESYFEVGEITTTASISTTLTKTTLDTTILSLSSKIPETTAESQTKTEYPTTTTSNSAVKNHVELQKILPFLVIFFMLSH</sequence>
<organism evidence="1 2">
    <name type="scientific">Dimorphilus gyrociliatus</name>
    <dbReference type="NCBI Taxonomy" id="2664684"/>
    <lineage>
        <taxon>Eukaryota</taxon>
        <taxon>Metazoa</taxon>
        <taxon>Spiralia</taxon>
        <taxon>Lophotrochozoa</taxon>
        <taxon>Annelida</taxon>
        <taxon>Polychaeta</taxon>
        <taxon>Polychaeta incertae sedis</taxon>
        <taxon>Dinophilidae</taxon>
        <taxon>Dimorphilus</taxon>
    </lineage>
</organism>
<dbReference type="InterPro" id="IPR036179">
    <property type="entry name" value="Ig-like_dom_sf"/>
</dbReference>
<name>A0A7I8V8D9_9ANNE</name>
<reference evidence="1 2" key="1">
    <citation type="submission" date="2020-08" db="EMBL/GenBank/DDBJ databases">
        <authorList>
            <person name="Hejnol A."/>
        </authorList>
    </citation>
    <scope>NUCLEOTIDE SEQUENCE [LARGE SCALE GENOMIC DNA]</scope>
</reference>